<accession>A0A220T6M6</accession>
<dbReference type="GO" id="GO:0052170">
    <property type="term" value="P:symbiont-mediated suppression of host innate immune response"/>
    <property type="evidence" value="ECO:0007669"/>
    <property type="project" value="UniProtKB-KW"/>
</dbReference>
<comment type="subunit">
    <text evidence="15">Interacts with host IFNA1.</text>
</comment>
<evidence type="ECO:0000256" key="8">
    <source>
        <dbReference type="ARBA" id="ARBA00022737"/>
    </source>
</evidence>
<evidence type="ECO:0000259" key="18">
    <source>
        <dbReference type="PROSITE" id="PS50835"/>
    </source>
</evidence>
<dbReference type="InterPro" id="IPR015621">
    <property type="entry name" value="IL-1_rcpt_fam"/>
</dbReference>
<dbReference type="SMART" id="SM00408">
    <property type="entry name" value="IGc2"/>
    <property type="match status" value="2"/>
</dbReference>
<dbReference type="PANTHER" id="PTHR11890:SF44">
    <property type="entry name" value="X-LINKED INTERLEUKIN-1 RECEPTOR ACCESSORY PROTEIN-LIKE 2"/>
    <property type="match status" value="1"/>
</dbReference>
<dbReference type="SUPFAM" id="SSF48726">
    <property type="entry name" value="Immunoglobulin"/>
    <property type="match status" value="2"/>
</dbReference>
<dbReference type="SMART" id="SM00409">
    <property type="entry name" value="IG"/>
    <property type="match status" value="2"/>
</dbReference>
<gene>
    <name evidence="19" type="ORF">EPTV-WA-167</name>
</gene>
<dbReference type="GO" id="GO:0005576">
    <property type="term" value="C:extracellular region"/>
    <property type="evidence" value="ECO:0007669"/>
    <property type="project" value="UniProtKB-SubCell"/>
</dbReference>
<keyword evidence="6" id="KW-1090">Inhibition of host innate immune response by virus</keyword>
<keyword evidence="19" id="KW-0675">Receptor</keyword>
<evidence type="ECO:0000256" key="17">
    <source>
        <dbReference type="ARBA" id="ARBA00045444"/>
    </source>
</evidence>
<dbReference type="OrthoDB" id="40629at10239"/>
<dbReference type="Pfam" id="PF16681">
    <property type="entry name" value="Ig_5"/>
    <property type="match status" value="1"/>
</dbReference>
<keyword evidence="9" id="KW-1114">Inhibition of host interferon signaling pathway by virus</keyword>
<keyword evidence="10" id="KW-1015">Disulfide bond</keyword>
<evidence type="ECO:0000256" key="10">
    <source>
        <dbReference type="ARBA" id="ARBA00023157"/>
    </source>
</evidence>
<evidence type="ECO:0000256" key="7">
    <source>
        <dbReference type="ARBA" id="ARBA00022729"/>
    </source>
</evidence>
<evidence type="ECO:0000256" key="4">
    <source>
        <dbReference type="ARBA" id="ARBA00022525"/>
    </source>
</evidence>
<evidence type="ECO:0000256" key="2">
    <source>
        <dbReference type="ARBA" id="ARBA00009752"/>
    </source>
</evidence>
<comment type="subcellular location">
    <subcellularLocation>
        <location evidence="1">Secreted</location>
    </subcellularLocation>
</comment>
<reference evidence="19 20" key="1">
    <citation type="journal article" date="2017" name="Virus Genes">
        <title>Characterization of Eptesipoxvirus, a novel poxvirus from a microchiropteran bat.</title>
        <authorList>
            <person name="Tu S.L."/>
            <person name="Nakazawa Y."/>
            <person name="Gao J."/>
            <person name="Wilkins K."/>
            <person name="Gallardo-Romero N."/>
            <person name="Li Y."/>
            <person name="Emerson G.L."/>
            <person name="Carroll D.S."/>
            <person name="Upton C."/>
        </authorList>
    </citation>
    <scope>NUCLEOTIDE SEQUENCE [LARGE SCALE GENOMIC DNA]</scope>
    <source>
        <strain evidence="19 20">Washington</strain>
    </source>
</reference>
<evidence type="ECO:0000256" key="11">
    <source>
        <dbReference type="ARBA" id="ARBA00023180"/>
    </source>
</evidence>
<dbReference type="PROSITE" id="PS50835">
    <property type="entry name" value="IG_LIKE"/>
    <property type="match status" value="1"/>
</dbReference>
<keyword evidence="14" id="KW-0393">Immunoglobulin domain</keyword>
<evidence type="ECO:0000313" key="19">
    <source>
        <dbReference type="EMBL" id="ASK51368.1"/>
    </source>
</evidence>
<evidence type="ECO:0000313" key="20">
    <source>
        <dbReference type="Proteomes" id="UP000217428"/>
    </source>
</evidence>
<evidence type="ECO:0000256" key="14">
    <source>
        <dbReference type="ARBA" id="ARBA00023319"/>
    </source>
</evidence>
<evidence type="ECO:0000256" key="3">
    <source>
        <dbReference type="ARBA" id="ARBA00022518"/>
    </source>
</evidence>
<evidence type="ECO:0000256" key="6">
    <source>
        <dbReference type="ARBA" id="ARBA00022632"/>
    </source>
</evidence>
<keyword evidence="13" id="KW-0899">Viral immunoevasion</keyword>
<proteinExistence type="inferred from homology"/>
<evidence type="ECO:0000256" key="5">
    <source>
        <dbReference type="ARBA" id="ARBA00022581"/>
    </source>
</evidence>
<dbReference type="InterPro" id="IPR007110">
    <property type="entry name" value="Ig-like_dom"/>
</dbReference>
<dbReference type="Proteomes" id="UP000217428">
    <property type="component" value="Segment"/>
</dbReference>
<evidence type="ECO:0000256" key="15">
    <source>
        <dbReference type="ARBA" id="ARBA00038761"/>
    </source>
</evidence>
<evidence type="ECO:0000256" key="13">
    <source>
        <dbReference type="ARBA" id="ARBA00023280"/>
    </source>
</evidence>
<keyword evidence="8" id="KW-0677">Repeat</keyword>
<evidence type="ECO:0000256" key="12">
    <source>
        <dbReference type="ARBA" id="ARBA00023258"/>
    </source>
</evidence>
<dbReference type="InterPro" id="IPR003599">
    <property type="entry name" value="Ig_sub"/>
</dbReference>
<evidence type="ECO:0000256" key="9">
    <source>
        <dbReference type="ARBA" id="ARBA00022830"/>
    </source>
</evidence>
<dbReference type="CDD" id="cd00096">
    <property type="entry name" value="Ig"/>
    <property type="match status" value="1"/>
</dbReference>
<feature type="domain" description="Ig-like" evidence="18">
    <location>
        <begin position="147"/>
        <end position="212"/>
    </location>
</feature>
<sequence length="335" mass="39601">MWWYIITLISVSYAQIHNPFNKNCTEKRILPGDITYNNELYHIQCPQIEFKRRSIFKNNNNYTLTWVKTLNYDIVFDWHYYTQIYFNDKNKPIHVNNKNLIFAPISVADTGTYVCFLQNATECEYGTVIVTAENRKYYIDDNIVSMEGNTVELYCDSNSISVPEAKNNIIWLRHEKKIKNANNVKLILTNITKNDMGLYICKVETTYNKKVYNSFRYINLYVKPKSKIQAEIISPMGNIKAKVNSTIEINCTINTNELVKYAKYRLYWKINNKLPFMFSTKGIKEKSESLITDKIVNLPLEIFTNNDVFTYNFTCYYDDLDYKEQLHKTIKLIKI</sequence>
<name>A0A220T6M6_9POXV</name>
<organism evidence="19 20">
    <name type="scientific">Eptesipox virus</name>
    <dbReference type="NCBI Taxonomy" id="1329402"/>
    <lineage>
        <taxon>Viruses</taxon>
        <taxon>Varidnaviria</taxon>
        <taxon>Bamfordvirae</taxon>
        <taxon>Nucleocytoviricota</taxon>
        <taxon>Pokkesviricetes</taxon>
        <taxon>Chitovirales</taxon>
        <taxon>Poxviridae</taxon>
        <taxon>Chordopoxvirinae</taxon>
        <taxon>Vespertilionpoxvirus</taxon>
        <taxon>Vespertilionpoxvirus eptesipox</taxon>
    </lineage>
</organism>
<protein>
    <recommendedName>
        <fullName evidence="16">Soluble interferon alpha/beta receptor OPG204</fullName>
    </recommendedName>
</protein>
<keyword evidence="11" id="KW-0325">Glycoprotein</keyword>
<dbReference type="InterPro" id="IPR013783">
    <property type="entry name" value="Ig-like_fold"/>
</dbReference>
<dbReference type="GO" id="GO:0039502">
    <property type="term" value="P:symbiont-mediated suppression of host type I interferon-mediated signaling pathway"/>
    <property type="evidence" value="ECO:0007669"/>
    <property type="project" value="UniProtKB-KW"/>
</dbReference>
<keyword evidence="5" id="KW-0945">Host-virus interaction</keyword>
<evidence type="ECO:0000256" key="1">
    <source>
        <dbReference type="ARBA" id="ARBA00004613"/>
    </source>
</evidence>
<dbReference type="EMBL" id="KY747497">
    <property type="protein sequence ID" value="ASK51368.1"/>
    <property type="molecule type" value="Genomic_DNA"/>
</dbReference>
<dbReference type="PANTHER" id="PTHR11890">
    <property type="entry name" value="INTERLEUKIN-1 RECEPTOR FAMILY MEMBER"/>
    <property type="match status" value="1"/>
</dbReference>
<keyword evidence="4" id="KW-0964">Secreted</keyword>
<keyword evidence="20" id="KW-1185">Reference proteome</keyword>
<dbReference type="Gene3D" id="2.60.40.10">
    <property type="entry name" value="Immunoglobulins"/>
    <property type="match status" value="3"/>
</dbReference>
<evidence type="ECO:0000256" key="16">
    <source>
        <dbReference type="ARBA" id="ARBA00041012"/>
    </source>
</evidence>
<keyword evidence="7" id="KW-0732">Signal</keyword>
<dbReference type="InterPro" id="IPR036179">
    <property type="entry name" value="Ig-like_dom_sf"/>
</dbReference>
<dbReference type="InterPro" id="IPR003598">
    <property type="entry name" value="Ig_sub2"/>
</dbReference>
<comment type="similarity">
    <text evidence="2">Belongs to the interleukin-1 receptor family.</text>
</comment>
<keyword evidence="3" id="KW-0244">Early protein</keyword>
<keyword evidence="12" id="KW-0922">Interferon antiviral system evasion</keyword>
<comment type="function">
    <text evidence="17">Counteracts the antiviral effects of host IFN-alpha/beta and key IFN-inducible proteins involved in viral RNA degradation suxh as host OAS1. Acts as a soluble IFN-alpha receptor and thus inhibits the interaction between host IFN-alpha and its receptor.</text>
</comment>